<gene>
    <name evidence="2" type="ORF">BN14_08120</name>
</gene>
<name>M5C241_THACB</name>
<dbReference type="Proteomes" id="UP000012065">
    <property type="component" value="Unassembled WGS sequence"/>
</dbReference>
<proteinExistence type="predicted"/>
<dbReference type="HOGENOM" id="CLU_746355_0_0_1"/>
<sequence length="371" mass="41359">MPLGWELYSQQGIQSSLAFQHSINSQLYSNYVAAVIQQFTDLPPEEDTDSTGTPLPMTPVSLPSPPLVPEGLEPILPIKEEEKEEAEDVYTPLANLINSFYPKEAYFPTLDASSPMPFTYPVPPLAEDASQDVPYCIQYKENIPPLRNILPNIPPVPAAWEPKKHHFKVQVAHICNPASCLYCSWVQETGYDVDPDLHHVIQGHVFCIIDLHQPMVDVSLEVMEGSLTWRNYITQNCPLQYSQTSHDDAEALEHSINQPTFHVQPQTPLDTGRSHFASPPSSSSDSELEANTAFVIPSSDSSDSSKGLDLATRRILTWLQNPEHPINIDELNSILPADNVVTPPDFDSLPFEVDQDIQQVLAASYCFLSQE</sequence>
<reference evidence="2 3" key="1">
    <citation type="journal article" date="2013" name="J. Biotechnol.">
        <title>Establishment and interpretation of the genome sequence of the phytopathogenic fungus Rhizoctonia solani AG1-IB isolate 7/3/14.</title>
        <authorList>
            <person name="Wibberg D.W."/>
            <person name="Jelonek L.J."/>
            <person name="Rupp O.R."/>
            <person name="Hennig M.H."/>
            <person name="Eikmeyer F.E."/>
            <person name="Goesmann A.G."/>
            <person name="Hartmann A.H."/>
            <person name="Borriss R.B."/>
            <person name="Grosch R.G."/>
            <person name="Puehler A.P."/>
            <person name="Schlueter A.S."/>
        </authorList>
    </citation>
    <scope>NUCLEOTIDE SEQUENCE [LARGE SCALE GENOMIC DNA]</scope>
    <source>
        <strain evidence="3">AG1-IB / isolate 7/3/14</strain>
    </source>
</reference>
<protein>
    <submittedName>
        <fullName evidence="2">Uncharacterized protein</fullName>
    </submittedName>
</protein>
<evidence type="ECO:0000313" key="3">
    <source>
        <dbReference type="Proteomes" id="UP000012065"/>
    </source>
</evidence>
<evidence type="ECO:0000313" key="2">
    <source>
        <dbReference type="EMBL" id="CCO34028.1"/>
    </source>
</evidence>
<dbReference type="EMBL" id="CAOJ01012488">
    <property type="protein sequence ID" value="CCO34028.1"/>
    <property type="molecule type" value="Genomic_DNA"/>
</dbReference>
<feature type="region of interest" description="Disordered" evidence="1">
    <location>
        <begin position="42"/>
        <end position="66"/>
    </location>
</feature>
<comment type="caution">
    <text evidence="2">The sequence shown here is derived from an EMBL/GenBank/DDBJ whole genome shotgun (WGS) entry which is preliminary data.</text>
</comment>
<accession>M5C241</accession>
<dbReference type="AlphaFoldDB" id="M5C241"/>
<organism evidence="2 3">
    <name type="scientific">Thanatephorus cucumeris (strain AG1-IB / isolate 7/3/14)</name>
    <name type="common">Lettuce bottom rot fungus</name>
    <name type="synonym">Rhizoctonia solani</name>
    <dbReference type="NCBI Taxonomy" id="1108050"/>
    <lineage>
        <taxon>Eukaryota</taxon>
        <taxon>Fungi</taxon>
        <taxon>Dikarya</taxon>
        <taxon>Basidiomycota</taxon>
        <taxon>Agaricomycotina</taxon>
        <taxon>Agaricomycetes</taxon>
        <taxon>Cantharellales</taxon>
        <taxon>Ceratobasidiaceae</taxon>
        <taxon>Rhizoctonia</taxon>
        <taxon>Rhizoctonia solani AG-1</taxon>
    </lineage>
</organism>
<evidence type="ECO:0000256" key="1">
    <source>
        <dbReference type="SAM" id="MobiDB-lite"/>
    </source>
</evidence>
<feature type="region of interest" description="Disordered" evidence="1">
    <location>
        <begin position="261"/>
        <end position="289"/>
    </location>
</feature>